<accession>A0A317CI19</accession>
<gene>
    <name evidence="1" type="ORF">DKT75_11210</name>
</gene>
<dbReference type="OrthoDB" id="6862397at2"/>
<keyword evidence="2" id="KW-1185">Reference proteome</keyword>
<dbReference type="AlphaFoldDB" id="A0A317CI19"/>
<dbReference type="InterPro" id="IPR021312">
    <property type="entry name" value="DUF2889"/>
</dbReference>
<reference evidence="1 2" key="1">
    <citation type="submission" date="2018-05" db="EMBL/GenBank/DDBJ databases">
        <title>Leucothrix arctica sp. nov., isolated from Arctic seawater.</title>
        <authorList>
            <person name="Choi A."/>
            <person name="Baek K."/>
        </authorList>
    </citation>
    <scope>NUCLEOTIDE SEQUENCE [LARGE SCALE GENOMIC DNA]</scope>
    <source>
        <strain evidence="1 2">IMCC9719</strain>
    </source>
</reference>
<dbReference type="EMBL" id="QGKL01000031">
    <property type="protein sequence ID" value="PWQ95942.1"/>
    <property type="molecule type" value="Genomic_DNA"/>
</dbReference>
<evidence type="ECO:0000313" key="2">
    <source>
        <dbReference type="Proteomes" id="UP000245506"/>
    </source>
</evidence>
<comment type="caution">
    <text evidence="1">The sequence shown here is derived from an EMBL/GenBank/DDBJ whole genome shotgun (WGS) entry which is preliminary data.</text>
</comment>
<protein>
    <recommendedName>
        <fullName evidence="3">DUF2889 domain-containing protein</fullName>
    </recommendedName>
</protein>
<organism evidence="1 2">
    <name type="scientific">Leucothrix arctica</name>
    <dbReference type="NCBI Taxonomy" id="1481894"/>
    <lineage>
        <taxon>Bacteria</taxon>
        <taxon>Pseudomonadati</taxon>
        <taxon>Pseudomonadota</taxon>
        <taxon>Gammaproteobacteria</taxon>
        <taxon>Thiotrichales</taxon>
        <taxon>Thiotrichaceae</taxon>
        <taxon>Leucothrix</taxon>
    </lineage>
</organism>
<dbReference type="RefSeq" id="WP_109823521.1">
    <property type="nucleotide sequence ID" value="NZ_QGKL01000031.1"/>
</dbReference>
<sequence>MPLPEPAQRELLHRRSVYCDAFRREDGLWDIDARMTDIKTYDIAENEEGNSWATDEPYHDMHLRITLDKQFLIHKVSAAMDSMPFGMCTRINKAFKKLEGTRIGPGWHSKTRELLGGIQGCTHLHDLLKPIATTAVQAIFPLSDEKVRKASAVLALNSCHTWSQSSDMVKVHFSELYVSESSKRFEKDLMG</sequence>
<proteinExistence type="predicted"/>
<evidence type="ECO:0000313" key="1">
    <source>
        <dbReference type="EMBL" id="PWQ95942.1"/>
    </source>
</evidence>
<evidence type="ECO:0008006" key="3">
    <source>
        <dbReference type="Google" id="ProtNLM"/>
    </source>
</evidence>
<dbReference type="Proteomes" id="UP000245506">
    <property type="component" value="Unassembled WGS sequence"/>
</dbReference>
<name>A0A317CI19_9GAMM</name>
<dbReference type="Pfam" id="PF11136">
    <property type="entry name" value="DUF2889"/>
    <property type="match status" value="1"/>
</dbReference>